<dbReference type="OrthoDB" id="7446256at2"/>
<feature type="transmembrane region" description="Helical" evidence="1">
    <location>
        <begin position="123"/>
        <end position="142"/>
    </location>
</feature>
<keyword evidence="1" id="KW-0812">Transmembrane</keyword>
<evidence type="ECO:0008006" key="4">
    <source>
        <dbReference type="Google" id="ProtNLM"/>
    </source>
</evidence>
<proteinExistence type="predicted"/>
<dbReference type="Pfam" id="PF12412">
    <property type="entry name" value="DUF3667"/>
    <property type="match status" value="1"/>
</dbReference>
<keyword evidence="1" id="KW-0472">Membrane</keyword>
<comment type="caution">
    <text evidence="2">The sequence shown here is derived from an EMBL/GenBank/DDBJ whole genome shotgun (WGS) entry which is preliminary data.</text>
</comment>
<evidence type="ECO:0000256" key="1">
    <source>
        <dbReference type="SAM" id="Phobius"/>
    </source>
</evidence>
<dbReference type="AlphaFoldDB" id="A0A0C1DJR3"/>
<dbReference type="RefSeq" id="WP_039475064.1">
    <property type="nucleotide sequence ID" value="NZ_JSYN01000010.1"/>
</dbReference>
<name>A0A0C1DJR3_9SPHI</name>
<keyword evidence="1" id="KW-1133">Transmembrane helix</keyword>
<accession>A0A0C1DJR3</accession>
<reference evidence="2 3" key="1">
    <citation type="submission" date="2014-10" db="EMBL/GenBank/DDBJ databases">
        <title>Pedobacter Kyungheensis.</title>
        <authorList>
            <person name="Anderson B.M."/>
            <person name="Newman J.D."/>
        </authorList>
    </citation>
    <scope>NUCLEOTIDE SEQUENCE [LARGE SCALE GENOMIC DNA]</scope>
    <source>
        <strain evidence="2 3">KACC 16221</strain>
    </source>
</reference>
<gene>
    <name evidence="2" type="ORF">OC25_09760</name>
</gene>
<evidence type="ECO:0000313" key="2">
    <source>
        <dbReference type="EMBL" id="KIA94215.1"/>
    </source>
</evidence>
<dbReference type="Proteomes" id="UP000031246">
    <property type="component" value="Unassembled WGS sequence"/>
</dbReference>
<dbReference type="EMBL" id="JSYN01000010">
    <property type="protein sequence ID" value="KIA94215.1"/>
    <property type="molecule type" value="Genomic_DNA"/>
</dbReference>
<organism evidence="2 3">
    <name type="scientific">Pedobacter kyungheensis</name>
    <dbReference type="NCBI Taxonomy" id="1069985"/>
    <lineage>
        <taxon>Bacteria</taxon>
        <taxon>Pseudomonadati</taxon>
        <taxon>Bacteroidota</taxon>
        <taxon>Sphingobacteriia</taxon>
        <taxon>Sphingobacteriales</taxon>
        <taxon>Sphingobacteriaceae</taxon>
        <taxon>Pedobacter</taxon>
    </lineage>
</organism>
<protein>
    <recommendedName>
        <fullName evidence="4">DUF3667 domain-containing protein</fullName>
    </recommendedName>
</protein>
<keyword evidence="3" id="KW-1185">Reference proteome</keyword>
<feature type="transmembrane region" description="Helical" evidence="1">
    <location>
        <begin position="149"/>
        <end position="173"/>
    </location>
</feature>
<feature type="transmembrane region" description="Helical" evidence="1">
    <location>
        <begin position="213"/>
        <end position="237"/>
    </location>
</feature>
<dbReference type="InterPro" id="IPR022134">
    <property type="entry name" value="DUF3667"/>
</dbReference>
<feature type="transmembrane region" description="Helical" evidence="1">
    <location>
        <begin position="179"/>
        <end position="201"/>
    </location>
</feature>
<evidence type="ECO:0000313" key="3">
    <source>
        <dbReference type="Proteomes" id="UP000031246"/>
    </source>
</evidence>
<sequence length="240" mass="27928">MIAICTSCQQDIPENYCSKCGEPAKLKRIDRHYIQHEIEHVLHLEKGIFYTVKELLVRPGITIHNFISNDRSRLVKPVVFVIVTSLIYTLINHFFHIEEGYFNFDKTTTAAINPINEWVQSHYGYANMLMGIFMALWLKLFFRKYDYNFFELLILLCFLQGMGMLIFAIFAVLEGLTHIHLLQYSAMLFMVYFSWAVGQFFEKGKYINYLKALGGYLLGVITFTGCTLLLGLLIYSITKH</sequence>
<feature type="transmembrane region" description="Helical" evidence="1">
    <location>
        <begin position="74"/>
        <end position="95"/>
    </location>
</feature>